<keyword evidence="2" id="KW-1185">Reference proteome</keyword>
<evidence type="ECO:0000313" key="1">
    <source>
        <dbReference type="EMBL" id="KAK9123088.1"/>
    </source>
</evidence>
<reference evidence="1 2" key="1">
    <citation type="submission" date="2024-01" db="EMBL/GenBank/DDBJ databases">
        <title>Genome assemblies of Stephania.</title>
        <authorList>
            <person name="Yang L."/>
        </authorList>
    </citation>
    <scope>NUCLEOTIDE SEQUENCE [LARGE SCALE GENOMIC DNA]</scope>
    <source>
        <strain evidence="1">QJT</strain>
        <tissue evidence="1">Leaf</tissue>
    </source>
</reference>
<comment type="caution">
    <text evidence="1">The sequence shown here is derived from an EMBL/GenBank/DDBJ whole genome shotgun (WGS) entry which is preliminary data.</text>
</comment>
<evidence type="ECO:0000313" key="2">
    <source>
        <dbReference type="Proteomes" id="UP001417504"/>
    </source>
</evidence>
<protein>
    <submittedName>
        <fullName evidence="1">Uncharacterized protein</fullName>
    </submittedName>
</protein>
<name>A0AAP0IWK4_9MAGN</name>
<accession>A0AAP0IWK4</accession>
<sequence length="52" mass="5729">MGSLGCSAMHRHEMVSNLFSCSFSGNLADIHSDSNMIKVNAPFFHFQNLCPP</sequence>
<dbReference type="Proteomes" id="UP001417504">
    <property type="component" value="Unassembled WGS sequence"/>
</dbReference>
<proteinExistence type="predicted"/>
<dbReference type="AlphaFoldDB" id="A0AAP0IWK4"/>
<gene>
    <name evidence="1" type="ORF">Sjap_012690</name>
</gene>
<dbReference type="EMBL" id="JBBNAE010000005">
    <property type="protein sequence ID" value="KAK9123088.1"/>
    <property type="molecule type" value="Genomic_DNA"/>
</dbReference>
<organism evidence="1 2">
    <name type="scientific">Stephania japonica</name>
    <dbReference type="NCBI Taxonomy" id="461633"/>
    <lineage>
        <taxon>Eukaryota</taxon>
        <taxon>Viridiplantae</taxon>
        <taxon>Streptophyta</taxon>
        <taxon>Embryophyta</taxon>
        <taxon>Tracheophyta</taxon>
        <taxon>Spermatophyta</taxon>
        <taxon>Magnoliopsida</taxon>
        <taxon>Ranunculales</taxon>
        <taxon>Menispermaceae</taxon>
        <taxon>Menispermoideae</taxon>
        <taxon>Cissampelideae</taxon>
        <taxon>Stephania</taxon>
    </lineage>
</organism>